<dbReference type="InterPro" id="IPR005158">
    <property type="entry name" value="BTAD"/>
</dbReference>
<comment type="caution">
    <text evidence="9">The sequence shown here is derived from an EMBL/GenBank/DDBJ whole genome shotgun (WGS) entry which is preliminary data.</text>
</comment>
<keyword evidence="5" id="KW-0804">Transcription</keyword>
<dbReference type="PROSITE" id="PS51755">
    <property type="entry name" value="OMPR_PHOB"/>
    <property type="match status" value="1"/>
</dbReference>
<evidence type="ECO:0000256" key="7">
    <source>
        <dbReference type="SAM" id="MobiDB-lite"/>
    </source>
</evidence>
<proteinExistence type="inferred from homology"/>
<dbReference type="InterPro" id="IPR011990">
    <property type="entry name" value="TPR-like_helical_dom_sf"/>
</dbReference>
<gene>
    <name evidence="9" type="ORF">AB0C36_16270</name>
</gene>
<comment type="similarity">
    <text evidence="1">Belongs to the AfsR/DnrI/RedD regulatory family.</text>
</comment>
<dbReference type="SMART" id="SM00862">
    <property type="entry name" value="Trans_reg_C"/>
    <property type="match status" value="1"/>
</dbReference>
<sequence>MTGEIRFAVLGPVRAWRDNSELRTGAPQQQAVLAALLLREGAQVSTSGLIDAVWGSVPPRSAAATVRTYIYRLRQSLDDGGERLIASISDGYALRLGTDALDLARCHAWLARSQAAREEGGTALAAVCLREALALWAGTPLAGVPGQFAASWRAALADLRLALTEELLSLELELGRHVRAAAELSALVAENPLRERLRELHVLALYSSGRQAAALAALEDFRHLLRDELGVDPGPGLRRVQRIVLTGQQTYAETFPATCPAPPAPALPAPLPEGPPLPPSGCPGPGRCAAAAAAAAAPGFPAVPTAQPTAPGTSRSAPSTRAPAAPV</sequence>
<dbReference type="SUPFAM" id="SSF46894">
    <property type="entry name" value="C-terminal effector domain of the bipartite response regulators"/>
    <property type="match status" value="1"/>
</dbReference>
<dbReference type="CDD" id="cd15831">
    <property type="entry name" value="BTAD"/>
    <property type="match status" value="1"/>
</dbReference>
<evidence type="ECO:0000256" key="4">
    <source>
        <dbReference type="ARBA" id="ARBA00023125"/>
    </source>
</evidence>
<keyword evidence="10" id="KW-1185">Reference proteome</keyword>
<keyword evidence="2" id="KW-0902">Two-component regulatory system</keyword>
<accession>A0ABV3DH34</accession>
<protein>
    <submittedName>
        <fullName evidence="9">BTAD domain-containing putative transcriptional regulator</fullName>
    </submittedName>
</protein>
<dbReference type="EMBL" id="JBEZFP010000036">
    <property type="protein sequence ID" value="MEU8135060.1"/>
    <property type="molecule type" value="Genomic_DNA"/>
</dbReference>
<evidence type="ECO:0000313" key="10">
    <source>
        <dbReference type="Proteomes" id="UP001551482"/>
    </source>
</evidence>
<feature type="DNA-binding region" description="OmpR/PhoB-type" evidence="6">
    <location>
        <begin position="1"/>
        <end position="96"/>
    </location>
</feature>
<dbReference type="SMART" id="SM01043">
    <property type="entry name" value="BTAD"/>
    <property type="match status" value="1"/>
</dbReference>
<dbReference type="Proteomes" id="UP001551482">
    <property type="component" value="Unassembled WGS sequence"/>
</dbReference>
<dbReference type="Pfam" id="PF03704">
    <property type="entry name" value="BTAD"/>
    <property type="match status" value="1"/>
</dbReference>
<evidence type="ECO:0000259" key="8">
    <source>
        <dbReference type="PROSITE" id="PS51755"/>
    </source>
</evidence>
<dbReference type="Gene3D" id="1.10.10.10">
    <property type="entry name" value="Winged helix-like DNA-binding domain superfamily/Winged helix DNA-binding domain"/>
    <property type="match status" value="1"/>
</dbReference>
<reference evidence="9 10" key="1">
    <citation type="submission" date="2024-06" db="EMBL/GenBank/DDBJ databases">
        <title>The Natural Products Discovery Center: Release of the First 8490 Sequenced Strains for Exploring Actinobacteria Biosynthetic Diversity.</title>
        <authorList>
            <person name="Kalkreuter E."/>
            <person name="Kautsar S.A."/>
            <person name="Yang D."/>
            <person name="Bader C.D."/>
            <person name="Teijaro C.N."/>
            <person name="Fluegel L."/>
            <person name="Davis C.M."/>
            <person name="Simpson J.R."/>
            <person name="Lauterbach L."/>
            <person name="Steele A.D."/>
            <person name="Gui C."/>
            <person name="Meng S."/>
            <person name="Li G."/>
            <person name="Viehrig K."/>
            <person name="Ye F."/>
            <person name="Su P."/>
            <person name="Kiefer A.F."/>
            <person name="Nichols A."/>
            <person name="Cepeda A.J."/>
            <person name="Yan W."/>
            <person name="Fan B."/>
            <person name="Jiang Y."/>
            <person name="Adhikari A."/>
            <person name="Zheng C.-J."/>
            <person name="Schuster L."/>
            <person name="Cowan T.M."/>
            <person name="Smanski M.J."/>
            <person name="Chevrette M.G."/>
            <person name="De Carvalho L.P.S."/>
            <person name="Shen B."/>
        </authorList>
    </citation>
    <scope>NUCLEOTIDE SEQUENCE [LARGE SCALE GENOMIC DNA]</scope>
    <source>
        <strain evidence="9 10">NPDC048946</strain>
    </source>
</reference>
<name>A0ABV3DH34_9ACTN</name>
<dbReference type="InterPro" id="IPR051677">
    <property type="entry name" value="AfsR-DnrI-RedD_regulator"/>
</dbReference>
<dbReference type="SUPFAM" id="SSF48452">
    <property type="entry name" value="TPR-like"/>
    <property type="match status" value="1"/>
</dbReference>
<evidence type="ECO:0000256" key="3">
    <source>
        <dbReference type="ARBA" id="ARBA00023015"/>
    </source>
</evidence>
<evidence type="ECO:0000256" key="5">
    <source>
        <dbReference type="ARBA" id="ARBA00023163"/>
    </source>
</evidence>
<feature type="compositionally biased region" description="Low complexity" evidence="7">
    <location>
        <begin position="313"/>
        <end position="327"/>
    </location>
</feature>
<feature type="domain" description="OmpR/PhoB-type" evidence="8">
    <location>
        <begin position="1"/>
        <end position="96"/>
    </location>
</feature>
<evidence type="ECO:0000256" key="6">
    <source>
        <dbReference type="PROSITE-ProRule" id="PRU01091"/>
    </source>
</evidence>
<dbReference type="InterPro" id="IPR001867">
    <property type="entry name" value="OmpR/PhoB-type_DNA-bd"/>
</dbReference>
<dbReference type="PANTHER" id="PTHR35807">
    <property type="entry name" value="TRANSCRIPTIONAL REGULATOR REDD-RELATED"/>
    <property type="match status" value="1"/>
</dbReference>
<dbReference type="InterPro" id="IPR036388">
    <property type="entry name" value="WH-like_DNA-bd_sf"/>
</dbReference>
<dbReference type="Pfam" id="PF00486">
    <property type="entry name" value="Trans_reg_C"/>
    <property type="match status" value="1"/>
</dbReference>
<dbReference type="InterPro" id="IPR016032">
    <property type="entry name" value="Sig_transdc_resp-reg_C-effctor"/>
</dbReference>
<dbReference type="RefSeq" id="WP_358354310.1">
    <property type="nucleotide sequence ID" value="NZ_JBEZFP010000036.1"/>
</dbReference>
<dbReference type="PANTHER" id="PTHR35807:SF1">
    <property type="entry name" value="TRANSCRIPTIONAL REGULATOR REDD"/>
    <property type="match status" value="1"/>
</dbReference>
<keyword evidence="4 6" id="KW-0238">DNA-binding</keyword>
<feature type="region of interest" description="Disordered" evidence="7">
    <location>
        <begin position="300"/>
        <end position="327"/>
    </location>
</feature>
<evidence type="ECO:0000256" key="1">
    <source>
        <dbReference type="ARBA" id="ARBA00005820"/>
    </source>
</evidence>
<evidence type="ECO:0000313" key="9">
    <source>
        <dbReference type="EMBL" id="MEU8135060.1"/>
    </source>
</evidence>
<evidence type="ECO:0000256" key="2">
    <source>
        <dbReference type="ARBA" id="ARBA00023012"/>
    </source>
</evidence>
<keyword evidence="3" id="KW-0805">Transcription regulation</keyword>
<organism evidence="9 10">
    <name type="scientific">Streptodolium elevatio</name>
    <dbReference type="NCBI Taxonomy" id="3157996"/>
    <lineage>
        <taxon>Bacteria</taxon>
        <taxon>Bacillati</taxon>
        <taxon>Actinomycetota</taxon>
        <taxon>Actinomycetes</taxon>
        <taxon>Kitasatosporales</taxon>
        <taxon>Streptomycetaceae</taxon>
        <taxon>Streptodolium</taxon>
    </lineage>
</organism>
<dbReference type="Gene3D" id="1.25.40.10">
    <property type="entry name" value="Tetratricopeptide repeat domain"/>
    <property type="match status" value="1"/>
</dbReference>